<feature type="transmembrane region" description="Helical" evidence="6">
    <location>
        <begin position="64"/>
        <end position="81"/>
    </location>
</feature>
<accession>A0AAX6MH78</accession>
<protein>
    <recommendedName>
        <fullName evidence="7">Major facilitator superfamily (MFS) profile domain-containing protein</fullName>
    </recommendedName>
</protein>
<dbReference type="GO" id="GO:0022857">
    <property type="term" value="F:transmembrane transporter activity"/>
    <property type="evidence" value="ECO:0007669"/>
    <property type="project" value="InterPro"/>
</dbReference>
<dbReference type="PROSITE" id="PS50850">
    <property type="entry name" value="MFS"/>
    <property type="match status" value="1"/>
</dbReference>
<feature type="transmembrane region" description="Helical" evidence="6">
    <location>
        <begin position="343"/>
        <end position="363"/>
    </location>
</feature>
<dbReference type="Gene3D" id="1.20.1250.20">
    <property type="entry name" value="MFS general substrate transporter like domains"/>
    <property type="match status" value="2"/>
</dbReference>
<dbReference type="InterPro" id="IPR036259">
    <property type="entry name" value="MFS_trans_sf"/>
</dbReference>
<evidence type="ECO:0000256" key="5">
    <source>
        <dbReference type="SAM" id="MobiDB-lite"/>
    </source>
</evidence>
<feature type="transmembrane region" description="Helical" evidence="6">
    <location>
        <begin position="549"/>
        <end position="567"/>
    </location>
</feature>
<organism evidence="8 9">
    <name type="scientific">Daldinia eschscholtzii</name>
    <dbReference type="NCBI Taxonomy" id="292717"/>
    <lineage>
        <taxon>Eukaryota</taxon>
        <taxon>Fungi</taxon>
        <taxon>Dikarya</taxon>
        <taxon>Ascomycota</taxon>
        <taxon>Pezizomycotina</taxon>
        <taxon>Sordariomycetes</taxon>
        <taxon>Xylariomycetidae</taxon>
        <taxon>Xylariales</taxon>
        <taxon>Hypoxylaceae</taxon>
        <taxon>Daldinia</taxon>
    </lineage>
</organism>
<evidence type="ECO:0000256" key="2">
    <source>
        <dbReference type="ARBA" id="ARBA00022692"/>
    </source>
</evidence>
<keyword evidence="3 6" id="KW-1133">Transmembrane helix</keyword>
<dbReference type="InterPro" id="IPR011701">
    <property type="entry name" value="MFS"/>
</dbReference>
<dbReference type="Pfam" id="PF07690">
    <property type="entry name" value="MFS_1"/>
    <property type="match status" value="1"/>
</dbReference>
<feature type="domain" description="Major facilitator superfamily (MFS) profile" evidence="7">
    <location>
        <begin position="67"/>
        <end position="571"/>
    </location>
</feature>
<keyword evidence="2 6" id="KW-0812">Transmembrane</keyword>
<dbReference type="GO" id="GO:0005886">
    <property type="term" value="C:plasma membrane"/>
    <property type="evidence" value="ECO:0007669"/>
    <property type="project" value="TreeGrafter"/>
</dbReference>
<feature type="compositionally biased region" description="Basic and acidic residues" evidence="5">
    <location>
        <begin position="29"/>
        <end position="46"/>
    </location>
</feature>
<feature type="transmembrane region" description="Helical" evidence="6">
    <location>
        <begin position="265"/>
        <end position="291"/>
    </location>
</feature>
<dbReference type="AlphaFoldDB" id="A0AAX6MH78"/>
<dbReference type="SUPFAM" id="SSF103473">
    <property type="entry name" value="MFS general substrate transporter"/>
    <property type="match status" value="1"/>
</dbReference>
<evidence type="ECO:0000313" key="9">
    <source>
        <dbReference type="Proteomes" id="UP001369815"/>
    </source>
</evidence>
<evidence type="ECO:0000256" key="3">
    <source>
        <dbReference type="ARBA" id="ARBA00022989"/>
    </source>
</evidence>
<feature type="transmembrane region" description="Helical" evidence="6">
    <location>
        <begin position="383"/>
        <end position="402"/>
    </location>
</feature>
<comment type="subcellular location">
    <subcellularLocation>
        <location evidence="1">Membrane</location>
        <topology evidence="1">Multi-pass membrane protein</topology>
    </subcellularLocation>
</comment>
<gene>
    <name evidence="8" type="ORF">Daesc_006043</name>
</gene>
<evidence type="ECO:0000256" key="4">
    <source>
        <dbReference type="ARBA" id="ARBA00023136"/>
    </source>
</evidence>
<comment type="caution">
    <text evidence="8">The sequence shown here is derived from an EMBL/GenBank/DDBJ whole genome shotgun (WGS) entry which is preliminary data.</text>
</comment>
<dbReference type="PANTHER" id="PTHR23501">
    <property type="entry name" value="MAJOR FACILITATOR SUPERFAMILY"/>
    <property type="match status" value="1"/>
</dbReference>
<evidence type="ECO:0000256" key="6">
    <source>
        <dbReference type="SAM" id="Phobius"/>
    </source>
</evidence>
<feature type="region of interest" description="Disordered" evidence="5">
    <location>
        <begin position="1"/>
        <end position="46"/>
    </location>
</feature>
<keyword evidence="9" id="KW-1185">Reference proteome</keyword>
<keyword evidence="4 6" id="KW-0472">Membrane</keyword>
<name>A0AAX6MH78_9PEZI</name>
<dbReference type="InterPro" id="IPR020846">
    <property type="entry name" value="MFS_dom"/>
</dbReference>
<dbReference type="Proteomes" id="UP001369815">
    <property type="component" value="Unassembled WGS sequence"/>
</dbReference>
<evidence type="ECO:0000313" key="8">
    <source>
        <dbReference type="EMBL" id="KAK6951522.1"/>
    </source>
</evidence>
<feature type="transmembrane region" description="Helical" evidence="6">
    <location>
        <begin position="434"/>
        <end position="452"/>
    </location>
</feature>
<evidence type="ECO:0000256" key="1">
    <source>
        <dbReference type="ARBA" id="ARBA00004141"/>
    </source>
</evidence>
<proteinExistence type="predicted"/>
<evidence type="ECO:0000259" key="7">
    <source>
        <dbReference type="PROSITE" id="PS50850"/>
    </source>
</evidence>
<feature type="transmembrane region" description="Helical" evidence="6">
    <location>
        <begin position="220"/>
        <end position="244"/>
    </location>
</feature>
<reference evidence="8 9" key="1">
    <citation type="journal article" date="2024" name="Front Chem Biol">
        <title>Unveiling the potential of Daldinia eschscholtzii MFLUCC 19-0629 through bioactivity and bioinformatics studies for enhanced sustainable agriculture production.</title>
        <authorList>
            <person name="Brooks S."/>
            <person name="Weaver J.A."/>
            <person name="Klomchit A."/>
            <person name="Alharthi S.A."/>
            <person name="Onlamun T."/>
            <person name="Nurani R."/>
            <person name="Vong T.K."/>
            <person name="Alberti F."/>
            <person name="Greco C."/>
        </authorList>
    </citation>
    <scope>NUCLEOTIDE SEQUENCE [LARGE SCALE GENOMIC DNA]</scope>
    <source>
        <strain evidence="8">MFLUCC 19-0629</strain>
    </source>
</reference>
<dbReference type="PANTHER" id="PTHR23501:SF107">
    <property type="entry name" value="TRANSPORTER, PUTATIVE (AFU_ORTHOLOGUE AFUA_7G04730)-RELATED"/>
    <property type="match status" value="1"/>
</dbReference>
<feature type="transmembrane region" description="Helical" evidence="6">
    <location>
        <begin position="101"/>
        <end position="120"/>
    </location>
</feature>
<feature type="transmembrane region" description="Helical" evidence="6">
    <location>
        <begin position="161"/>
        <end position="181"/>
    </location>
</feature>
<dbReference type="EMBL" id="JBANMG010000006">
    <property type="protein sequence ID" value="KAK6951522.1"/>
    <property type="molecule type" value="Genomic_DNA"/>
</dbReference>
<feature type="transmembrane region" description="Helical" evidence="6">
    <location>
        <begin position="473"/>
        <end position="495"/>
    </location>
</feature>
<sequence>MTTISPAEAPVSTSRDVEKDLFPVQPPTEVREGSKTESDDDSAHMQEGVKRVEAITTVWSNKSLWSTFALLWLVSFVSALLSSVDGSLSPYVTSSFSRHGLLAVINIAARVIGGVVTLSLGKIIDIRGRMEGFVGSLLLITVGMIMKATCRNVETYAAAQVFSWVGHVALGFVIDVFVADITTLKNRMFIFALNSTPNLATTFAGPRIAELFYQKVNFRWAFGAFAIILLGVSLPVVAILFYHERKAKKLGLLRPKSGRTPIQSILHYIIEFDLIGAIFVSAGFTLILLPFSLVNSASHSWKSASVIVMIVMGVVSLAAFAVWEKFFSRVKFFPFEFLKDRTFLGAVLAYFVVFMTTFIWDAYYSSYLQVVHGLSISIANYVLNAYSLTSYFTGPFIALYIRYTGHVKYPALVAIPIYLLGTALIIYFRVPGAQVGYLAMCQVFVGFGVGMINQMSQLITMASVRHQDVAVALAIYGLFGSVGSSVGYAVAGGIWTNLLPVKLHEFLPEDSKNMTAAIYGDITKQMEYPIGTPIRDAVIEAYGDVMRKMVIVGSALIPLTIICVIVWKNINVKKLETVEKRSRGNVF</sequence>
<feature type="transmembrane region" description="Helical" evidence="6">
    <location>
        <begin position="303"/>
        <end position="323"/>
    </location>
</feature>
<feature type="transmembrane region" description="Helical" evidence="6">
    <location>
        <begin position="409"/>
        <end position="428"/>
    </location>
</feature>